<accession>A0ABS4JNZ5</accession>
<evidence type="ECO:0000313" key="8">
    <source>
        <dbReference type="Proteomes" id="UP001519289"/>
    </source>
</evidence>
<evidence type="ECO:0000256" key="1">
    <source>
        <dbReference type="ARBA" id="ARBA00006272"/>
    </source>
</evidence>
<keyword evidence="7" id="KW-0326">Glycosidase</keyword>
<evidence type="ECO:0000256" key="2">
    <source>
        <dbReference type="ARBA" id="ARBA00022438"/>
    </source>
</evidence>
<dbReference type="PIRSF" id="PIRSF001123">
    <property type="entry name" value="PepA_GA"/>
    <property type="match status" value="1"/>
</dbReference>
<keyword evidence="8" id="KW-1185">Reference proteome</keyword>
<protein>
    <submittedName>
        <fullName evidence="7">Endoglucanase</fullName>
        <ecNumber evidence="7">3.2.1.4</ecNumber>
    </submittedName>
</protein>
<dbReference type="Pfam" id="PF05343">
    <property type="entry name" value="Peptidase_M42"/>
    <property type="match status" value="1"/>
</dbReference>
<gene>
    <name evidence="7" type="ORF">J2Z79_000641</name>
</gene>
<dbReference type="PANTHER" id="PTHR32481">
    <property type="entry name" value="AMINOPEPTIDASE"/>
    <property type="match status" value="1"/>
</dbReference>
<sequence length="351" mass="38142">MDITGHLAELTRLSSITGRERAVAEYLLRAWEPLVDEARLDRLGSYIGLKRGDGPEPRPRVMAAAHIDSIGGVVTAIEPGGYIRFTPVGGVDRRLLMAQEMEVHGRRVLPGVVGSKPPHVTSPEERKRLVPVEELYIDTGLPEAEVRDLIRVGDPVLPRYQFRILQNGRISSRYLDNRASQAALAVALEELKTLRHTADFYAVGSVGEEFGGYPGAVAATNALQPDIAFAVDVTFARHPGSEKDSFPLGGGPTIGVGPNCTPKLVKLMRQVAEDVGIDYHLEVMSGPSGTDAWGMQVVRGGVATGIISIPLRYMHTPVELVDVADIRQAGRLLAQVVARIDQAFVEELRCY</sequence>
<dbReference type="RefSeq" id="WP_209465408.1">
    <property type="nucleotide sequence ID" value="NZ_JAGGLG010000003.1"/>
</dbReference>
<proteinExistence type="inferred from homology"/>
<dbReference type="EMBL" id="JAGGLG010000003">
    <property type="protein sequence ID" value="MBP2017267.1"/>
    <property type="molecule type" value="Genomic_DNA"/>
</dbReference>
<keyword evidence="4" id="KW-0479">Metal-binding</keyword>
<organism evidence="7 8">
    <name type="scientific">Symbiobacterium terraclitae</name>
    <dbReference type="NCBI Taxonomy" id="557451"/>
    <lineage>
        <taxon>Bacteria</taxon>
        <taxon>Bacillati</taxon>
        <taxon>Bacillota</taxon>
        <taxon>Clostridia</taxon>
        <taxon>Eubacteriales</taxon>
        <taxon>Symbiobacteriaceae</taxon>
        <taxon>Symbiobacterium</taxon>
    </lineage>
</organism>
<keyword evidence="3" id="KW-0645">Protease</keyword>
<dbReference type="InterPro" id="IPR008007">
    <property type="entry name" value="Peptidase_M42"/>
</dbReference>
<keyword evidence="5 7" id="KW-0378">Hydrolase</keyword>
<dbReference type="GO" id="GO:0008810">
    <property type="term" value="F:cellulase activity"/>
    <property type="evidence" value="ECO:0007669"/>
    <property type="project" value="UniProtKB-EC"/>
</dbReference>
<dbReference type="Gene3D" id="2.40.30.40">
    <property type="entry name" value="Peptidase M42, domain 2"/>
    <property type="match status" value="1"/>
</dbReference>
<name>A0ABS4JNZ5_9FIRM</name>
<keyword evidence="2" id="KW-0031">Aminopeptidase</keyword>
<evidence type="ECO:0000256" key="3">
    <source>
        <dbReference type="ARBA" id="ARBA00022670"/>
    </source>
</evidence>
<evidence type="ECO:0000256" key="5">
    <source>
        <dbReference type="ARBA" id="ARBA00022801"/>
    </source>
</evidence>
<dbReference type="SUPFAM" id="SSF101821">
    <property type="entry name" value="Aminopeptidase/glucanase lid domain"/>
    <property type="match status" value="1"/>
</dbReference>
<evidence type="ECO:0000256" key="6">
    <source>
        <dbReference type="PIRNR" id="PIRNR001123"/>
    </source>
</evidence>
<dbReference type="EC" id="3.2.1.4" evidence="7"/>
<evidence type="ECO:0000256" key="4">
    <source>
        <dbReference type="ARBA" id="ARBA00022723"/>
    </source>
</evidence>
<dbReference type="SUPFAM" id="SSF53187">
    <property type="entry name" value="Zn-dependent exopeptidases"/>
    <property type="match status" value="1"/>
</dbReference>
<comment type="caution">
    <text evidence="7">The sequence shown here is derived from an EMBL/GenBank/DDBJ whole genome shotgun (WGS) entry which is preliminary data.</text>
</comment>
<evidence type="ECO:0000313" key="7">
    <source>
        <dbReference type="EMBL" id="MBP2017267.1"/>
    </source>
</evidence>
<dbReference type="PANTHER" id="PTHR32481:SF0">
    <property type="entry name" value="AMINOPEPTIDASE YPDE-RELATED"/>
    <property type="match status" value="1"/>
</dbReference>
<dbReference type="Proteomes" id="UP001519289">
    <property type="component" value="Unassembled WGS sequence"/>
</dbReference>
<dbReference type="InterPro" id="IPR051464">
    <property type="entry name" value="Peptidase_M42_aminopept"/>
</dbReference>
<reference evidence="7 8" key="1">
    <citation type="submission" date="2021-03" db="EMBL/GenBank/DDBJ databases">
        <title>Genomic Encyclopedia of Type Strains, Phase IV (KMG-IV): sequencing the most valuable type-strain genomes for metagenomic binning, comparative biology and taxonomic classification.</title>
        <authorList>
            <person name="Goeker M."/>
        </authorList>
    </citation>
    <scope>NUCLEOTIDE SEQUENCE [LARGE SCALE GENOMIC DNA]</scope>
    <source>
        <strain evidence="7 8">DSM 27138</strain>
    </source>
</reference>
<dbReference type="Gene3D" id="3.40.630.10">
    <property type="entry name" value="Zn peptidases"/>
    <property type="match status" value="1"/>
</dbReference>
<comment type="similarity">
    <text evidence="1 6">Belongs to the peptidase M42 family.</text>
</comment>
<dbReference type="InterPro" id="IPR023367">
    <property type="entry name" value="Peptidase_M42_dom2"/>
</dbReference>